<dbReference type="EMBL" id="JBJKFK010004714">
    <property type="protein sequence ID" value="KAL3308772.1"/>
    <property type="molecule type" value="Genomic_DNA"/>
</dbReference>
<accession>A0ABD2PQ08</accession>
<comment type="caution">
    <text evidence="1">The sequence shown here is derived from an EMBL/GenBank/DDBJ whole genome shotgun (WGS) entry which is preliminary data.</text>
</comment>
<feature type="non-terminal residue" evidence="1">
    <location>
        <position position="66"/>
    </location>
</feature>
<protein>
    <submittedName>
        <fullName evidence="1">Uncharacterized protein</fullName>
    </submittedName>
</protein>
<keyword evidence="2" id="KW-1185">Reference proteome</keyword>
<dbReference type="Proteomes" id="UP001626550">
    <property type="component" value="Unassembled WGS sequence"/>
</dbReference>
<organism evidence="1 2">
    <name type="scientific">Cichlidogyrus casuarinus</name>
    <dbReference type="NCBI Taxonomy" id="1844966"/>
    <lineage>
        <taxon>Eukaryota</taxon>
        <taxon>Metazoa</taxon>
        <taxon>Spiralia</taxon>
        <taxon>Lophotrochozoa</taxon>
        <taxon>Platyhelminthes</taxon>
        <taxon>Monogenea</taxon>
        <taxon>Monopisthocotylea</taxon>
        <taxon>Dactylogyridea</taxon>
        <taxon>Ancyrocephalidae</taxon>
        <taxon>Cichlidogyrus</taxon>
    </lineage>
</organism>
<dbReference type="AlphaFoldDB" id="A0ABD2PQ08"/>
<gene>
    <name evidence="1" type="ORF">Ciccas_012693</name>
</gene>
<evidence type="ECO:0000313" key="1">
    <source>
        <dbReference type="EMBL" id="KAL3308772.1"/>
    </source>
</evidence>
<sequence>MLSKFLARIIAPSALKSSIHHCPVPTSIIVPKKVEFADTPPHHSGPDHKSLLSKQLCNYPPYQQIK</sequence>
<reference evidence="1 2" key="1">
    <citation type="submission" date="2024-11" db="EMBL/GenBank/DDBJ databases">
        <title>Adaptive evolution of stress response genes in parasites aligns with host niche diversity.</title>
        <authorList>
            <person name="Hahn C."/>
            <person name="Resl P."/>
        </authorList>
    </citation>
    <scope>NUCLEOTIDE SEQUENCE [LARGE SCALE GENOMIC DNA]</scope>
    <source>
        <strain evidence="1">EGGRZ-B1_66</strain>
        <tissue evidence="1">Body</tissue>
    </source>
</reference>
<proteinExistence type="predicted"/>
<name>A0ABD2PQ08_9PLAT</name>
<evidence type="ECO:0000313" key="2">
    <source>
        <dbReference type="Proteomes" id="UP001626550"/>
    </source>
</evidence>